<dbReference type="AlphaFoldDB" id="A0A6P8BJW3"/>
<gene>
    <name evidence="3" type="ORF">PgNI_01079</name>
</gene>
<proteinExistence type="predicted"/>
<feature type="region of interest" description="Disordered" evidence="1">
    <location>
        <begin position="357"/>
        <end position="380"/>
    </location>
</feature>
<reference evidence="3" key="3">
    <citation type="submission" date="2025-08" db="UniProtKB">
        <authorList>
            <consortium name="RefSeq"/>
        </authorList>
    </citation>
    <scope>IDENTIFICATION</scope>
    <source>
        <strain evidence="3">NI907</strain>
    </source>
</reference>
<name>A0A6P8BJW3_PYRGI</name>
<feature type="non-terminal residue" evidence="3">
    <location>
        <position position="1"/>
    </location>
</feature>
<organism evidence="2 3">
    <name type="scientific">Pyricularia grisea</name>
    <name type="common">Crabgrass-specific blast fungus</name>
    <name type="synonym">Magnaporthe grisea</name>
    <dbReference type="NCBI Taxonomy" id="148305"/>
    <lineage>
        <taxon>Eukaryota</taxon>
        <taxon>Fungi</taxon>
        <taxon>Dikarya</taxon>
        <taxon>Ascomycota</taxon>
        <taxon>Pezizomycotina</taxon>
        <taxon>Sordariomycetes</taxon>
        <taxon>Sordariomycetidae</taxon>
        <taxon>Magnaporthales</taxon>
        <taxon>Pyriculariaceae</taxon>
        <taxon>Pyricularia</taxon>
    </lineage>
</organism>
<dbReference type="KEGG" id="pgri:PgNI_01079"/>
<keyword evidence="2" id="KW-1185">Reference proteome</keyword>
<evidence type="ECO:0000313" key="3">
    <source>
        <dbReference type="RefSeq" id="XP_030987613.1"/>
    </source>
</evidence>
<reference evidence="3" key="2">
    <citation type="submission" date="2019-10" db="EMBL/GenBank/DDBJ databases">
        <authorList>
            <consortium name="NCBI Genome Project"/>
        </authorList>
    </citation>
    <scope>NUCLEOTIDE SEQUENCE</scope>
    <source>
        <strain evidence="3">NI907</strain>
    </source>
</reference>
<evidence type="ECO:0000313" key="2">
    <source>
        <dbReference type="Proteomes" id="UP000515153"/>
    </source>
</evidence>
<dbReference type="Proteomes" id="UP000515153">
    <property type="component" value="Unplaced"/>
</dbReference>
<accession>A0A6P8BJW3</accession>
<dbReference type="RefSeq" id="XP_030987613.1">
    <property type="nucleotide sequence ID" value="XM_031121155.1"/>
</dbReference>
<reference evidence="3" key="1">
    <citation type="journal article" date="2019" name="Mol. Biol. Evol.">
        <title>Blast fungal genomes show frequent chromosomal changes, gene gains and losses, and effector gene turnover.</title>
        <authorList>
            <person name="Gomez Luciano L.B."/>
            <person name="Jason Tsai I."/>
            <person name="Chuma I."/>
            <person name="Tosa Y."/>
            <person name="Chen Y.H."/>
            <person name="Li J.Y."/>
            <person name="Li M.Y."/>
            <person name="Jade Lu M.Y."/>
            <person name="Nakayashiki H."/>
            <person name="Li W.H."/>
        </authorList>
    </citation>
    <scope>NUCLEOTIDE SEQUENCE</scope>
    <source>
        <strain evidence="3">NI907</strain>
    </source>
</reference>
<protein>
    <submittedName>
        <fullName evidence="3">Uncharacterized protein</fullName>
    </submittedName>
</protein>
<dbReference type="GeneID" id="41956069"/>
<sequence length="631" mass="70859">YGSSCLKLLRNLTRRTYSTFLYRVEPCNGSFGTTIYMRNGFRIEEFGSFRSLTLTVFTWKSTAPFAPETKAAHKSKNYAKALRLIVKRRTAILSASSYLAAVVAEAESFLYSNGVLCYLSNGLLKIRDLQNSALEDTISIGKLLEVEDHLSGTIKDEHFKLRILNYADGFVSCYLNPGNRSFPRLLVISRSHGRLFSHTLASSRKIFVRNDDKYLYYGTHSAIARDGSQRWVLRGCNLLNGTWQNDLTHLPDRIGSDIGANICFEIIHGYFYALGIQRHSLHNSYICVRFRIDQSKTTEDWQEFHSEGPANIQRTFIAQDERTGVMNIVQGRIESGEGPSANKMTYYRKRLQFPGDGDKSALSSTGPLTTAGYGEPSNVTHASDHNAANLGLLTPNDSVFWCYSDRPLRSQRIRLRINLAHFTAPATPNAGNPTRDQRVERHMSRTNLWSPPDWDNDKNVKALNAILSLQLEQNFIGMWDERLKCYTGGLLNTVLDPSIRLQGTRRWVNAFLEVLGEDLGASCPESRIQDPDPSANSAYEVVWVTEVMAFHRCAEKAGINPTVWYHNKVIIGQAFLVLHTPQEEDYIGAKFCRSNRGCKTRSGANLNKTIAISTAAHRTGQGGGWDGLTLV</sequence>
<evidence type="ECO:0000256" key="1">
    <source>
        <dbReference type="SAM" id="MobiDB-lite"/>
    </source>
</evidence>